<organism evidence="1 2">
    <name type="scientific">Heracleum sosnowskyi</name>
    <dbReference type="NCBI Taxonomy" id="360622"/>
    <lineage>
        <taxon>Eukaryota</taxon>
        <taxon>Viridiplantae</taxon>
        <taxon>Streptophyta</taxon>
        <taxon>Embryophyta</taxon>
        <taxon>Tracheophyta</taxon>
        <taxon>Spermatophyta</taxon>
        <taxon>Magnoliopsida</taxon>
        <taxon>eudicotyledons</taxon>
        <taxon>Gunneridae</taxon>
        <taxon>Pentapetalae</taxon>
        <taxon>asterids</taxon>
        <taxon>campanulids</taxon>
        <taxon>Apiales</taxon>
        <taxon>Apiaceae</taxon>
        <taxon>Apioideae</taxon>
        <taxon>apioid superclade</taxon>
        <taxon>Tordylieae</taxon>
        <taxon>Tordyliinae</taxon>
        <taxon>Heracleum</taxon>
    </lineage>
</organism>
<gene>
    <name evidence="1" type="ORF">POM88_046053</name>
</gene>
<dbReference type="AlphaFoldDB" id="A0AAD8M6M0"/>
<reference evidence="1" key="1">
    <citation type="submission" date="2023-02" db="EMBL/GenBank/DDBJ databases">
        <title>Genome of toxic invasive species Heracleum sosnowskyi carries increased number of genes despite the absence of recent whole-genome duplications.</title>
        <authorList>
            <person name="Schelkunov M."/>
            <person name="Shtratnikova V."/>
            <person name="Makarenko M."/>
            <person name="Klepikova A."/>
            <person name="Omelchenko D."/>
            <person name="Novikova G."/>
            <person name="Obukhova E."/>
            <person name="Bogdanov V."/>
            <person name="Penin A."/>
            <person name="Logacheva M."/>
        </authorList>
    </citation>
    <scope>NUCLEOTIDE SEQUENCE</scope>
    <source>
        <strain evidence="1">Hsosn_3</strain>
        <tissue evidence="1">Leaf</tissue>
    </source>
</reference>
<comment type="caution">
    <text evidence="1">The sequence shown here is derived from an EMBL/GenBank/DDBJ whole genome shotgun (WGS) entry which is preliminary data.</text>
</comment>
<dbReference type="EMBL" id="JAUIZM010000010">
    <property type="protein sequence ID" value="KAK1361579.1"/>
    <property type="molecule type" value="Genomic_DNA"/>
</dbReference>
<sequence length="164" mass="18081">MDSKKEQVIMKEKFKLPSSCTLHGWELLSHTNLTHLDSIGQVYSKDLVVAERLNAETAVHKEKKKGIFSSVLKDMKGTKAAHGPEVEAEDAKGAEALSTIFTVANFPLDVENTNDQITDDTDEVELLDLDDIDLEDSGHKPKGNSMMAALNKKKLASKFQLLKG</sequence>
<evidence type="ECO:0000313" key="1">
    <source>
        <dbReference type="EMBL" id="KAK1361579.1"/>
    </source>
</evidence>
<reference evidence="1" key="2">
    <citation type="submission" date="2023-05" db="EMBL/GenBank/DDBJ databases">
        <authorList>
            <person name="Schelkunov M.I."/>
        </authorList>
    </citation>
    <scope>NUCLEOTIDE SEQUENCE</scope>
    <source>
        <strain evidence="1">Hsosn_3</strain>
        <tissue evidence="1">Leaf</tissue>
    </source>
</reference>
<keyword evidence="2" id="KW-1185">Reference proteome</keyword>
<dbReference type="Proteomes" id="UP001237642">
    <property type="component" value="Unassembled WGS sequence"/>
</dbReference>
<accession>A0AAD8M6M0</accession>
<evidence type="ECO:0000313" key="2">
    <source>
        <dbReference type="Proteomes" id="UP001237642"/>
    </source>
</evidence>
<name>A0AAD8M6M0_9APIA</name>
<protein>
    <submittedName>
        <fullName evidence="1">Uncharacterized protein</fullName>
    </submittedName>
</protein>
<proteinExistence type="predicted"/>